<feature type="region of interest" description="Disordered" evidence="1">
    <location>
        <begin position="1"/>
        <end position="20"/>
    </location>
</feature>
<dbReference type="EMBL" id="CP111023">
    <property type="protein sequence ID" value="WAR21662.1"/>
    <property type="molecule type" value="Genomic_DNA"/>
</dbReference>
<feature type="compositionally biased region" description="Basic and acidic residues" evidence="1">
    <location>
        <begin position="1"/>
        <end position="12"/>
    </location>
</feature>
<protein>
    <submittedName>
        <fullName evidence="2">Uncharacterized protein</fullName>
    </submittedName>
</protein>
<dbReference type="Proteomes" id="UP001164746">
    <property type="component" value="Chromosome 12"/>
</dbReference>
<evidence type="ECO:0000313" key="2">
    <source>
        <dbReference type="EMBL" id="WAR21662.1"/>
    </source>
</evidence>
<gene>
    <name evidence="2" type="ORF">MAR_015636</name>
</gene>
<keyword evidence="3" id="KW-1185">Reference proteome</keyword>
<evidence type="ECO:0000313" key="3">
    <source>
        <dbReference type="Proteomes" id="UP001164746"/>
    </source>
</evidence>
<proteinExistence type="predicted"/>
<reference evidence="2" key="1">
    <citation type="submission" date="2022-11" db="EMBL/GenBank/DDBJ databases">
        <title>Centuries of genome instability and evolution in soft-shell clam transmissible cancer (bioRxiv).</title>
        <authorList>
            <person name="Hart S.F.M."/>
            <person name="Yonemitsu M.A."/>
            <person name="Giersch R.M."/>
            <person name="Beal B.F."/>
            <person name="Arriagada G."/>
            <person name="Davis B.W."/>
            <person name="Ostrander E.A."/>
            <person name="Goff S.P."/>
            <person name="Metzger M.J."/>
        </authorList>
    </citation>
    <scope>NUCLEOTIDE SEQUENCE</scope>
    <source>
        <strain evidence="2">MELC-2E11</strain>
        <tissue evidence="2">Siphon/mantle</tissue>
    </source>
</reference>
<sequence length="161" mass="18416">MGKCYSTHERKQQQSTTTTDEVFIYNPSRPEPIREPPIGRVSSETNSSEMNTLENKSQHAFSEMITLEYKSQFACSEMITSEHKSQLDFSELNALEYNSQDTDRLQGLVLSTNSRLNQRYFMVNVPLASGKGDSKRNFPNDNNYTPEGGVSTDSFPLRYHR</sequence>
<name>A0ABY7FJB4_MYAAR</name>
<organism evidence="2 3">
    <name type="scientific">Mya arenaria</name>
    <name type="common">Soft-shell clam</name>
    <dbReference type="NCBI Taxonomy" id="6604"/>
    <lineage>
        <taxon>Eukaryota</taxon>
        <taxon>Metazoa</taxon>
        <taxon>Spiralia</taxon>
        <taxon>Lophotrochozoa</taxon>
        <taxon>Mollusca</taxon>
        <taxon>Bivalvia</taxon>
        <taxon>Autobranchia</taxon>
        <taxon>Heteroconchia</taxon>
        <taxon>Euheterodonta</taxon>
        <taxon>Imparidentia</taxon>
        <taxon>Neoheterodontei</taxon>
        <taxon>Myida</taxon>
        <taxon>Myoidea</taxon>
        <taxon>Myidae</taxon>
        <taxon>Mya</taxon>
    </lineage>
</organism>
<feature type="region of interest" description="Disordered" evidence="1">
    <location>
        <begin position="26"/>
        <end position="46"/>
    </location>
</feature>
<evidence type="ECO:0000256" key="1">
    <source>
        <dbReference type="SAM" id="MobiDB-lite"/>
    </source>
</evidence>
<accession>A0ABY7FJB4</accession>
<feature type="region of interest" description="Disordered" evidence="1">
    <location>
        <begin position="131"/>
        <end position="161"/>
    </location>
</feature>